<protein>
    <recommendedName>
        <fullName evidence="8">Glycoside hydrolase family 31 N-terminal domain-containing protein</fullName>
    </recommendedName>
</protein>
<accession>C3YQ75</accession>
<comment type="similarity">
    <text evidence="1 4">Belongs to the glycosyl hydrolase 31 family.</text>
</comment>
<dbReference type="eggNOG" id="KOG1065">
    <property type="taxonomic scope" value="Eukaryota"/>
</dbReference>
<evidence type="ECO:0000256" key="4">
    <source>
        <dbReference type="RuleBase" id="RU361185"/>
    </source>
</evidence>
<evidence type="ECO:0000313" key="7">
    <source>
        <dbReference type="EMBL" id="EEN57579.1"/>
    </source>
</evidence>
<evidence type="ECO:0008006" key="8">
    <source>
        <dbReference type="Google" id="ProtNLM"/>
    </source>
</evidence>
<dbReference type="STRING" id="7739.C3YQ75"/>
<sequence>MAAEDSEFSVIGYATFLHKTRELRLYQGGRVVLLGALCTEIKANQSPRLKKTCKLGEAGFQWQCAGLNIRHEQHGDDVDTYNIRWSSTSDPNFRLQDQFEMAGAHWYGCGTVHQQLWPIEKWQKDISPFVSPFGYMIERYWLSSSGVAIVVGNEVPLFVGMNSQGNGGKLSFLTQFNDSPYNNPKGRRPSLEYTIISGPSPLVVQKFVMKKFFSLPRGIPDERMFRSPVWSTWARYKVHVSQGSVLDYAREISSHGFSNSQIEIDDDFTTKYGDLTFNPNKFPDAKGMVDQLKADHFRVTLWVHPFSNLDSQSFAEGREKGFFLGSHDEADGGVKAVEWWNGSGAVVDVTNPKAREWYCGRLHDLQQESGIDSFKFDAGENLYLPPHLSAHQPMLNPSDFTTKYVQTVASFGTMVEVRVGYRNQDLPIFVRMMDKDSNWGYDNGLRTIIPSALTLGILGYPFILPDMIGGNAYEAGFHETRLPDRELYLRWVQVTAFLPAMQFSIAPWQYDEEVVQISKRYVDLHENFVTPLILKFAHEAVEDGSPIIRPLWWLAPSDEQSQIEDSEFLIGDEVLVAPILDQGRTFRDVYLPPGGAWQDCRDGAVYDGGQLLKDVSVPLGDVAYYTKKG</sequence>
<dbReference type="CDD" id="cd06592">
    <property type="entry name" value="GH31_NET37"/>
    <property type="match status" value="1"/>
</dbReference>
<keyword evidence="2 4" id="KW-0378">Hydrolase</keyword>
<reference evidence="7" key="1">
    <citation type="journal article" date="2008" name="Nature">
        <title>The amphioxus genome and the evolution of the chordate karyotype.</title>
        <authorList>
            <consortium name="US DOE Joint Genome Institute (JGI-PGF)"/>
            <person name="Putnam N.H."/>
            <person name="Butts T."/>
            <person name="Ferrier D.E.K."/>
            <person name="Furlong R.F."/>
            <person name="Hellsten U."/>
            <person name="Kawashima T."/>
            <person name="Robinson-Rechavi M."/>
            <person name="Shoguchi E."/>
            <person name="Terry A."/>
            <person name="Yu J.-K."/>
            <person name="Benito-Gutierrez E.L."/>
            <person name="Dubchak I."/>
            <person name="Garcia-Fernandez J."/>
            <person name="Gibson-Brown J.J."/>
            <person name="Grigoriev I.V."/>
            <person name="Horton A.C."/>
            <person name="de Jong P.J."/>
            <person name="Jurka J."/>
            <person name="Kapitonov V.V."/>
            <person name="Kohara Y."/>
            <person name="Kuroki Y."/>
            <person name="Lindquist E."/>
            <person name="Lucas S."/>
            <person name="Osoegawa K."/>
            <person name="Pennacchio L.A."/>
            <person name="Salamov A.A."/>
            <person name="Satou Y."/>
            <person name="Sauka-Spengler T."/>
            <person name="Schmutz J."/>
            <person name="Shin-I T."/>
            <person name="Toyoda A."/>
            <person name="Bronner-Fraser M."/>
            <person name="Fujiyama A."/>
            <person name="Holland L.Z."/>
            <person name="Holland P.W.H."/>
            <person name="Satoh N."/>
            <person name="Rokhsar D.S."/>
        </authorList>
    </citation>
    <scope>NUCLEOTIDE SEQUENCE [LARGE SCALE GENOMIC DNA]</scope>
    <source>
        <strain evidence="7">S238N-H82</strain>
        <tissue evidence="7">Testes</tissue>
    </source>
</reference>
<name>C3YQ75_BRAFL</name>
<feature type="domain" description="Glycosyl hydrolase family 31 C-terminal" evidence="6">
    <location>
        <begin position="544"/>
        <end position="629"/>
    </location>
</feature>
<dbReference type="Gene3D" id="2.60.40.1180">
    <property type="entry name" value="Golgi alpha-mannosidase II"/>
    <property type="match status" value="1"/>
</dbReference>
<proteinExistence type="inferred from homology"/>
<dbReference type="PANTHER" id="PTHR43053:SF4">
    <property type="entry name" value="MYOGENESIS-REGULATING GLYCOSIDASE"/>
    <property type="match status" value="1"/>
</dbReference>
<keyword evidence="3 4" id="KW-0326">Glycosidase</keyword>
<dbReference type="EMBL" id="GG666540">
    <property type="protein sequence ID" value="EEN57579.1"/>
    <property type="molecule type" value="Genomic_DNA"/>
</dbReference>
<dbReference type="SUPFAM" id="SSF51445">
    <property type="entry name" value="(Trans)glycosidases"/>
    <property type="match status" value="1"/>
</dbReference>
<dbReference type="PANTHER" id="PTHR43053">
    <property type="entry name" value="GLYCOSIDASE FAMILY 31"/>
    <property type="match status" value="1"/>
</dbReference>
<dbReference type="GO" id="GO:0004553">
    <property type="term" value="F:hydrolase activity, hydrolyzing O-glycosyl compounds"/>
    <property type="evidence" value="ECO:0007669"/>
    <property type="project" value="InterPro"/>
</dbReference>
<dbReference type="AlphaFoldDB" id="C3YQ75"/>
<dbReference type="Gene3D" id="3.20.20.80">
    <property type="entry name" value="Glycosidases"/>
    <property type="match status" value="1"/>
</dbReference>
<evidence type="ECO:0000256" key="1">
    <source>
        <dbReference type="ARBA" id="ARBA00007806"/>
    </source>
</evidence>
<dbReference type="Pfam" id="PF21365">
    <property type="entry name" value="Glyco_hydro_31_3rd"/>
    <property type="match status" value="1"/>
</dbReference>
<dbReference type="InterPro" id="IPR000322">
    <property type="entry name" value="Glyco_hydro_31_TIM"/>
</dbReference>
<gene>
    <name evidence="7" type="ORF">BRAFLDRAFT_110431</name>
</gene>
<dbReference type="InterPro" id="IPR048395">
    <property type="entry name" value="Glyco_hydro_31_C"/>
</dbReference>
<evidence type="ECO:0000259" key="6">
    <source>
        <dbReference type="Pfam" id="PF21365"/>
    </source>
</evidence>
<dbReference type="InterPro" id="IPR017853">
    <property type="entry name" value="GH"/>
</dbReference>
<organism>
    <name type="scientific">Branchiostoma floridae</name>
    <name type="common">Florida lancelet</name>
    <name type="synonym">Amphioxus</name>
    <dbReference type="NCBI Taxonomy" id="7739"/>
    <lineage>
        <taxon>Eukaryota</taxon>
        <taxon>Metazoa</taxon>
        <taxon>Chordata</taxon>
        <taxon>Cephalochordata</taxon>
        <taxon>Leptocardii</taxon>
        <taxon>Amphioxiformes</taxon>
        <taxon>Branchiostomatidae</taxon>
        <taxon>Branchiostoma</taxon>
    </lineage>
</organism>
<dbReference type="InterPro" id="IPR013780">
    <property type="entry name" value="Glyco_hydro_b"/>
</dbReference>
<feature type="domain" description="Glycoside hydrolase family 31 TIM barrel" evidence="5">
    <location>
        <begin position="232"/>
        <end position="525"/>
    </location>
</feature>
<evidence type="ECO:0000256" key="2">
    <source>
        <dbReference type="ARBA" id="ARBA00022801"/>
    </source>
</evidence>
<dbReference type="InParanoid" id="C3YQ75"/>
<dbReference type="GO" id="GO:0005975">
    <property type="term" value="P:carbohydrate metabolic process"/>
    <property type="evidence" value="ECO:0007669"/>
    <property type="project" value="InterPro"/>
</dbReference>
<dbReference type="SUPFAM" id="SSF51011">
    <property type="entry name" value="Glycosyl hydrolase domain"/>
    <property type="match status" value="1"/>
</dbReference>
<dbReference type="FunCoup" id="C3YQ75">
    <property type="interactions" value="91"/>
</dbReference>
<evidence type="ECO:0000259" key="5">
    <source>
        <dbReference type="Pfam" id="PF01055"/>
    </source>
</evidence>
<dbReference type="InterPro" id="IPR050985">
    <property type="entry name" value="Alpha-glycosidase_related"/>
</dbReference>
<dbReference type="Pfam" id="PF01055">
    <property type="entry name" value="Glyco_hydro_31_2nd"/>
    <property type="match status" value="1"/>
</dbReference>
<evidence type="ECO:0000256" key="3">
    <source>
        <dbReference type="ARBA" id="ARBA00023295"/>
    </source>
</evidence>